<evidence type="ECO:0000313" key="7">
    <source>
        <dbReference type="EMBL" id="SFN03571.1"/>
    </source>
</evidence>
<comment type="function">
    <text evidence="6">Involved in resistance toward heavy metals.</text>
</comment>
<gene>
    <name evidence="6" type="primary">cutA</name>
    <name evidence="7" type="ORF">SAMN05216516_10211</name>
</gene>
<dbReference type="InterPro" id="IPR023700">
    <property type="entry name" value="CutA_Enterobact"/>
</dbReference>
<organism evidence="7 8">
    <name type="scientific">Izhakiella capsodis</name>
    <dbReference type="NCBI Taxonomy" id="1367852"/>
    <lineage>
        <taxon>Bacteria</taxon>
        <taxon>Pseudomonadati</taxon>
        <taxon>Pseudomonadota</taxon>
        <taxon>Gammaproteobacteria</taxon>
        <taxon>Enterobacterales</taxon>
        <taxon>Erwiniaceae</taxon>
        <taxon>Izhakiella</taxon>
    </lineage>
</organism>
<comment type="subunit">
    <text evidence="6">Homotrimer.</text>
</comment>
<dbReference type="GO" id="GO:0005737">
    <property type="term" value="C:cytoplasm"/>
    <property type="evidence" value="ECO:0007669"/>
    <property type="project" value="UniProtKB-SubCell"/>
</dbReference>
<keyword evidence="5" id="KW-0186">Copper</keyword>
<reference evidence="8" key="1">
    <citation type="submission" date="2016-10" db="EMBL/GenBank/DDBJ databases">
        <authorList>
            <person name="Varghese N."/>
            <person name="Submissions S."/>
        </authorList>
    </citation>
    <scope>NUCLEOTIDE SEQUENCE [LARGE SCALE GENOMIC DNA]</scope>
    <source>
        <strain evidence="8">N6PO6</strain>
    </source>
</reference>
<dbReference type="Gene3D" id="3.30.70.120">
    <property type="match status" value="1"/>
</dbReference>
<evidence type="ECO:0000256" key="3">
    <source>
        <dbReference type="ARBA" id="ARBA00022723"/>
    </source>
</evidence>
<name>A0A1I4VQJ7_9GAMM</name>
<dbReference type="NCBIfam" id="NF007930">
    <property type="entry name" value="PRK10645.1"/>
    <property type="match status" value="1"/>
</dbReference>
<protein>
    <recommendedName>
        <fullName evidence="6">Divalent-cation tolerance protein CutA</fullName>
    </recommendedName>
</protein>
<dbReference type="InterPro" id="IPR011322">
    <property type="entry name" value="N-reg_PII-like_a/b"/>
</dbReference>
<dbReference type="STRING" id="1367852.SAMN05216516_10211"/>
<comment type="caution">
    <text evidence="6">Lacks conserved residue(s) required for the propagation of feature annotation.</text>
</comment>
<dbReference type="Pfam" id="PF03091">
    <property type="entry name" value="CutA1"/>
    <property type="match status" value="1"/>
</dbReference>
<evidence type="ECO:0000256" key="5">
    <source>
        <dbReference type="ARBA" id="ARBA00023008"/>
    </source>
</evidence>
<dbReference type="HAMAP" id="MF_01160">
    <property type="entry name" value="CutA"/>
    <property type="match status" value="1"/>
</dbReference>
<evidence type="ECO:0000256" key="4">
    <source>
        <dbReference type="ARBA" id="ARBA00022840"/>
    </source>
</evidence>
<dbReference type="EMBL" id="FOVC01000002">
    <property type="protein sequence ID" value="SFN03571.1"/>
    <property type="molecule type" value="Genomic_DNA"/>
</dbReference>
<dbReference type="InterPro" id="IPR004323">
    <property type="entry name" value="Ion_tolerance_CutA"/>
</dbReference>
<proteinExistence type="inferred from homology"/>
<evidence type="ECO:0000256" key="6">
    <source>
        <dbReference type="HAMAP-Rule" id="MF_01160"/>
    </source>
</evidence>
<keyword evidence="8" id="KW-1185">Reference proteome</keyword>
<dbReference type="GO" id="GO:0005524">
    <property type="term" value="F:ATP binding"/>
    <property type="evidence" value="ECO:0007669"/>
    <property type="project" value="UniProtKB-KW"/>
</dbReference>
<dbReference type="OrthoDB" id="37622at2"/>
<comment type="subcellular location">
    <subcellularLocation>
        <location evidence="6">Cytoplasm</location>
    </subcellularLocation>
</comment>
<keyword evidence="3" id="KW-0479">Metal-binding</keyword>
<dbReference type="PANTHER" id="PTHR23419:SF8">
    <property type="entry name" value="FI09726P"/>
    <property type="match status" value="1"/>
</dbReference>
<evidence type="ECO:0000313" key="8">
    <source>
        <dbReference type="Proteomes" id="UP000242222"/>
    </source>
</evidence>
<dbReference type="AlphaFoldDB" id="A0A1I4VQJ7"/>
<dbReference type="InterPro" id="IPR015867">
    <property type="entry name" value="N-reg_PII/ATP_PRibTrfase_C"/>
</dbReference>
<dbReference type="RefSeq" id="WP_092875241.1">
    <property type="nucleotide sequence ID" value="NZ_FOVC01000002.1"/>
</dbReference>
<dbReference type="SUPFAM" id="SSF54913">
    <property type="entry name" value="GlnB-like"/>
    <property type="match status" value="1"/>
</dbReference>
<sequence length="107" mass="11480">MACSQAVIVLCTTPDDASARTLADSVLSAKLAACVTVLPGATSLYIWQGKLAEASEVQLLLKSDSDHLQALFALIKKQHPYDTPELLAIPVLHGESDYLSWLTASLR</sequence>
<dbReference type="GO" id="GO:0005507">
    <property type="term" value="F:copper ion binding"/>
    <property type="evidence" value="ECO:0007669"/>
    <property type="project" value="InterPro"/>
</dbReference>
<evidence type="ECO:0000256" key="2">
    <source>
        <dbReference type="ARBA" id="ARBA00022490"/>
    </source>
</evidence>
<accession>A0A1I4VQJ7</accession>
<dbReference type="Proteomes" id="UP000242222">
    <property type="component" value="Unassembled WGS sequence"/>
</dbReference>
<keyword evidence="4" id="KW-0067">ATP-binding</keyword>
<dbReference type="GO" id="GO:0010038">
    <property type="term" value="P:response to metal ion"/>
    <property type="evidence" value="ECO:0007669"/>
    <property type="project" value="InterPro"/>
</dbReference>
<comment type="similarity">
    <text evidence="1 6">Belongs to the CutA family.</text>
</comment>
<dbReference type="PANTHER" id="PTHR23419">
    <property type="entry name" value="DIVALENT CATION TOLERANCE CUTA-RELATED"/>
    <property type="match status" value="1"/>
</dbReference>
<evidence type="ECO:0000256" key="1">
    <source>
        <dbReference type="ARBA" id="ARBA00010169"/>
    </source>
</evidence>
<keyword evidence="2 6" id="KW-0963">Cytoplasm</keyword>
<keyword evidence="4" id="KW-0547">Nucleotide-binding</keyword>